<name>A0A6A6DQN8_9PEZI</name>
<gene>
    <name evidence="1" type="ORF">K469DRAFT_713737</name>
</gene>
<reference evidence="1" key="1">
    <citation type="journal article" date="2020" name="Stud. Mycol.">
        <title>101 Dothideomycetes genomes: a test case for predicting lifestyles and emergence of pathogens.</title>
        <authorList>
            <person name="Haridas S."/>
            <person name="Albert R."/>
            <person name="Binder M."/>
            <person name="Bloem J."/>
            <person name="Labutti K."/>
            <person name="Salamov A."/>
            <person name="Andreopoulos B."/>
            <person name="Baker S."/>
            <person name="Barry K."/>
            <person name="Bills G."/>
            <person name="Bluhm B."/>
            <person name="Cannon C."/>
            <person name="Castanera R."/>
            <person name="Culley D."/>
            <person name="Daum C."/>
            <person name="Ezra D."/>
            <person name="Gonzalez J."/>
            <person name="Henrissat B."/>
            <person name="Kuo A."/>
            <person name="Liang C."/>
            <person name="Lipzen A."/>
            <person name="Lutzoni F."/>
            <person name="Magnuson J."/>
            <person name="Mondo S."/>
            <person name="Nolan M."/>
            <person name="Ohm R."/>
            <person name="Pangilinan J."/>
            <person name="Park H.-J."/>
            <person name="Ramirez L."/>
            <person name="Alfaro M."/>
            <person name="Sun H."/>
            <person name="Tritt A."/>
            <person name="Yoshinaga Y."/>
            <person name="Zwiers L.-H."/>
            <person name="Turgeon B."/>
            <person name="Goodwin S."/>
            <person name="Spatafora J."/>
            <person name="Crous P."/>
            <person name="Grigoriev I."/>
        </authorList>
    </citation>
    <scope>NUCLEOTIDE SEQUENCE</scope>
    <source>
        <strain evidence="1">CBS 207.26</strain>
    </source>
</reference>
<keyword evidence="2" id="KW-1185">Reference proteome</keyword>
<dbReference type="EMBL" id="ML994653">
    <property type="protein sequence ID" value="KAF2181313.1"/>
    <property type="molecule type" value="Genomic_DNA"/>
</dbReference>
<proteinExistence type="predicted"/>
<dbReference type="InterPro" id="IPR025213">
    <property type="entry name" value="Sim4_Fta2"/>
</dbReference>
<dbReference type="OrthoDB" id="3432781at2759"/>
<evidence type="ECO:0008006" key="3">
    <source>
        <dbReference type="Google" id="ProtNLM"/>
    </source>
</evidence>
<protein>
    <recommendedName>
        <fullName evidence="3">Protein kinase domain-containing protein</fullName>
    </recommendedName>
</protein>
<dbReference type="AlphaFoldDB" id="A0A6A6DQN8"/>
<evidence type="ECO:0000313" key="2">
    <source>
        <dbReference type="Proteomes" id="UP000800200"/>
    </source>
</evidence>
<dbReference type="Proteomes" id="UP000800200">
    <property type="component" value="Unassembled WGS sequence"/>
</dbReference>
<dbReference type="Pfam" id="PF13095">
    <property type="entry name" value="FTA2"/>
    <property type="match status" value="1"/>
</dbReference>
<evidence type="ECO:0000313" key="1">
    <source>
        <dbReference type="EMBL" id="KAF2181313.1"/>
    </source>
</evidence>
<sequence>MSRPRQAEKSVNVSPTYGGELLPPCNGPKLHPFGDKSLHIDFQGLLNGSGSSDSSSEGEGQSFVFKALIDSKPFAIKLFKFFDIEEARALFEDFQNDEMPDDVFVANVDPFFAECRAYGRIDEFYKKHSGKKDPGRIAAPCYGYIYITKEQEASLQSQFGSLEWNRANSDADKQIRALVKQFIPNEPIDTKVRSIQRMVKDLKTLQSIGVYPRDICARNYRGGLLVDFGMALTEPSCVLNVLPEWMARKERKRDRGAFDEMIQELGIKTLVRASRTADRQIRTRAEYTLCRLRDDFVELDASGKRAKTARV</sequence>
<accession>A0A6A6DQN8</accession>
<organism evidence="1 2">
    <name type="scientific">Zopfia rhizophila CBS 207.26</name>
    <dbReference type="NCBI Taxonomy" id="1314779"/>
    <lineage>
        <taxon>Eukaryota</taxon>
        <taxon>Fungi</taxon>
        <taxon>Dikarya</taxon>
        <taxon>Ascomycota</taxon>
        <taxon>Pezizomycotina</taxon>
        <taxon>Dothideomycetes</taxon>
        <taxon>Dothideomycetes incertae sedis</taxon>
        <taxon>Zopfiaceae</taxon>
        <taxon>Zopfia</taxon>
    </lineage>
</organism>